<accession>A0A8X6MNQ1</accession>
<gene>
    <name evidence="1" type="ORF">NPIL_299301</name>
</gene>
<proteinExistence type="predicted"/>
<organism evidence="1 2">
    <name type="scientific">Nephila pilipes</name>
    <name type="common">Giant wood spider</name>
    <name type="synonym">Nephila maculata</name>
    <dbReference type="NCBI Taxonomy" id="299642"/>
    <lineage>
        <taxon>Eukaryota</taxon>
        <taxon>Metazoa</taxon>
        <taxon>Ecdysozoa</taxon>
        <taxon>Arthropoda</taxon>
        <taxon>Chelicerata</taxon>
        <taxon>Arachnida</taxon>
        <taxon>Araneae</taxon>
        <taxon>Araneomorphae</taxon>
        <taxon>Entelegynae</taxon>
        <taxon>Araneoidea</taxon>
        <taxon>Nephilidae</taxon>
        <taxon>Nephila</taxon>
    </lineage>
</organism>
<reference evidence="1" key="1">
    <citation type="submission" date="2020-08" db="EMBL/GenBank/DDBJ databases">
        <title>Multicomponent nature underlies the extraordinary mechanical properties of spider dragline silk.</title>
        <authorList>
            <person name="Kono N."/>
            <person name="Nakamura H."/>
            <person name="Mori M."/>
            <person name="Yoshida Y."/>
            <person name="Ohtoshi R."/>
            <person name="Malay A.D."/>
            <person name="Moran D.A.P."/>
            <person name="Tomita M."/>
            <person name="Numata K."/>
            <person name="Arakawa K."/>
        </authorList>
    </citation>
    <scope>NUCLEOTIDE SEQUENCE</scope>
</reference>
<comment type="caution">
    <text evidence="1">The sequence shown here is derived from an EMBL/GenBank/DDBJ whole genome shotgun (WGS) entry which is preliminary data.</text>
</comment>
<keyword evidence="2" id="KW-1185">Reference proteome</keyword>
<evidence type="ECO:0000313" key="1">
    <source>
        <dbReference type="EMBL" id="GFS69816.1"/>
    </source>
</evidence>
<sequence>MTNGVAKERISFKVTVFESFNIAGFCCKTMSNLSGSKESEEKLWRNFVKFGPASQQVFEVIAEQLSIPTTSEETLDAVERILQMARLEQQDRVEILQSRQRDQVSAVLRLEPTRRLQHDQADAARRLQHDQA</sequence>
<protein>
    <submittedName>
        <fullName evidence="1">Uncharacterized protein</fullName>
    </submittedName>
</protein>
<dbReference type="EMBL" id="BMAW01000574">
    <property type="protein sequence ID" value="GFS69816.1"/>
    <property type="molecule type" value="Genomic_DNA"/>
</dbReference>
<evidence type="ECO:0000313" key="2">
    <source>
        <dbReference type="Proteomes" id="UP000887013"/>
    </source>
</evidence>
<dbReference type="Proteomes" id="UP000887013">
    <property type="component" value="Unassembled WGS sequence"/>
</dbReference>
<feature type="non-terminal residue" evidence="1">
    <location>
        <position position="1"/>
    </location>
</feature>
<dbReference type="AlphaFoldDB" id="A0A8X6MNQ1"/>
<name>A0A8X6MNQ1_NEPPI</name>